<proteinExistence type="predicted"/>
<evidence type="ECO:0000313" key="2">
    <source>
        <dbReference type="EMBL" id="DAG01816.1"/>
    </source>
</evidence>
<reference evidence="2" key="1">
    <citation type="journal article" date="2021" name="Proc. Natl. Acad. Sci. U.S.A.">
        <title>A Catalog of Tens of Thousands of Viruses from Human Metagenomes Reveals Hidden Associations with Chronic Diseases.</title>
        <authorList>
            <person name="Tisza M.J."/>
            <person name="Buck C.B."/>
        </authorList>
    </citation>
    <scope>NUCLEOTIDE SEQUENCE</scope>
    <source>
        <strain evidence="2">Ctjsp22</strain>
    </source>
</reference>
<feature type="transmembrane region" description="Helical" evidence="1">
    <location>
        <begin position="31"/>
        <end position="51"/>
    </location>
</feature>
<sequence length="254" mass="27141">MSLSSDGTMLTMPVAPANTGNGNGFGWGGDGAWWIVLFLIFAAFGGWGNGFGFGGGGNGVMDGYVLTSDFANIERKLDAVNNGICDGFYAMNTGMLNGFAGVTQAVTSGFSAAELARCNQQAALMQQLTAMQMQNQECCCENRAAIAQVRYDMATQACDTRNTVQTAARDIVENANANSRAILDFLTQSKMQDLQAENQSLKFAASQYAQTNDFRNFVSNQFAYYNPRPVPAFTVAAPFQYAGCSNQYACGSCA</sequence>
<keyword evidence="1" id="KW-0812">Transmembrane</keyword>
<dbReference type="EMBL" id="BK016198">
    <property type="protein sequence ID" value="DAG01816.1"/>
    <property type="molecule type" value="Genomic_DNA"/>
</dbReference>
<evidence type="ECO:0000256" key="1">
    <source>
        <dbReference type="SAM" id="Phobius"/>
    </source>
</evidence>
<name>A0A8S5V4Y9_9CAUD</name>
<keyword evidence="1" id="KW-0472">Membrane</keyword>
<keyword evidence="1" id="KW-1133">Transmembrane helix</keyword>
<accession>A0A8S5V4Y9</accession>
<protein>
    <submittedName>
        <fullName evidence="2">Uncharacterized protein</fullName>
    </submittedName>
</protein>
<organism evidence="2">
    <name type="scientific">Siphoviridae sp. ctjsp22</name>
    <dbReference type="NCBI Taxonomy" id="2825636"/>
    <lineage>
        <taxon>Viruses</taxon>
        <taxon>Duplodnaviria</taxon>
        <taxon>Heunggongvirae</taxon>
        <taxon>Uroviricota</taxon>
        <taxon>Caudoviricetes</taxon>
    </lineage>
</organism>